<protein>
    <submittedName>
        <fullName evidence="1">Uncharacterized protein</fullName>
    </submittedName>
</protein>
<dbReference type="Proteomes" id="UP000555836">
    <property type="component" value="Unassembled WGS sequence"/>
</dbReference>
<sequence length="274" mass="32194">MDKKINIEQEIRKSLIGIDNPDMPIYRIFPLWFFEELLRVKKLTFVLPRNWEDPYEIIGDAIAVSYVEDGERKQDIINQELPPVFAQCWSATPESDTLLRAYSRVIKDSHSKRNICPKDEGGRVKTTPRKLMHSLLLNTPKTLYGTWFMGAVNYLDRQSLFNYIGNTIRKHGLKVYSNPNYRARLLLLKREVFSHENELRVLFVQSEIQSTRSLLQVQIEPNMVFDEVSFDPRLDLFERKEREDVVRKLGFLGSINNNDLYQRVLLQISIDKLS</sequence>
<evidence type="ECO:0000313" key="1">
    <source>
        <dbReference type="EMBL" id="BAX56742.1"/>
    </source>
</evidence>
<organism evidence="1">
    <name type="scientific">Vibrio parahaemolyticus</name>
    <dbReference type="NCBI Taxonomy" id="670"/>
    <lineage>
        <taxon>Bacteria</taxon>
        <taxon>Pseudomonadati</taxon>
        <taxon>Pseudomonadota</taxon>
        <taxon>Gammaproteobacteria</taxon>
        <taxon>Vibrionales</taxon>
        <taxon>Vibrionaceae</taxon>
        <taxon>Vibrio</taxon>
    </lineage>
</organism>
<evidence type="ECO:0000313" key="2">
    <source>
        <dbReference type="EMBL" id="NMU24530.1"/>
    </source>
</evidence>
<reference evidence="2 3" key="2">
    <citation type="submission" date="2020-04" db="EMBL/GenBank/DDBJ databases">
        <title>Whole-genome sequencing of Vibrio spp. from China reveals different genetic environments of blaCTX-M-14 among diverse lineages.</title>
        <authorList>
            <person name="Zheng Z."/>
            <person name="Ye L."/>
            <person name="Chen S."/>
        </authorList>
    </citation>
    <scope>NUCLEOTIDE SEQUENCE [LARGE SCALE GENOMIC DNA]</scope>
    <source>
        <strain evidence="2 3">Vb0574</strain>
    </source>
</reference>
<keyword evidence="1" id="KW-0614">Plasmid</keyword>
<name>A0A1Y1B9E9_VIBPH</name>
<proteinExistence type="predicted"/>
<geneLocation type="plasmid" evidence="1">
    <name>pVP2HP</name>
</geneLocation>
<dbReference type="RefSeq" id="WP_031501833.1">
    <property type="nucleotide sequence ID" value="NZ_AP014859.1"/>
</dbReference>
<dbReference type="EMBL" id="AP014859">
    <property type="protein sequence ID" value="BAX56742.1"/>
    <property type="molecule type" value="Genomic_DNA"/>
</dbReference>
<gene>
    <name evidence="2" type="ORF">HKB21_02700</name>
</gene>
<reference evidence="1" key="1">
    <citation type="journal article" date="2017" name="Infect. Genet. Evol.">
        <title>Plasmid dynamics in Vibrio parahaemolyticus strains related to shrimp Acute Hepatopancreatic Necrosis Syndrome (AHPNS).</title>
        <authorList>
            <person name="Theethakaew C."/>
            <person name="Nakamura S."/>
            <person name="Motooka D."/>
            <person name="Matsuda S."/>
            <person name="Kodama T."/>
            <person name="Chonsin K."/>
            <person name="Suthienkul O."/>
            <person name="Iida T."/>
        </authorList>
    </citation>
    <scope>NUCLEOTIDE SEQUENCE</scope>
    <source>
        <strain evidence="1">VPE61</strain>
        <plasmid evidence="1">pVP2HP</plasmid>
    </source>
</reference>
<dbReference type="AlphaFoldDB" id="A0A1Y1B9E9"/>
<accession>A0A1Y1B9E9</accession>
<evidence type="ECO:0000313" key="3">
    <source>
        <dbReference type="Proteomes" id="UP000555836"/>
    </source>
</evidence>
<dbReference type="EMBL" id="JABCLD010000333">
    <property type="protein sequence ID" value="NMU24530.1"/>
    <property type="molecule type" value="Genomic_DNA"/>
</dbReference>